<dbReference type="PANTHER" id="PTHR12979:SF5">
    <property type="entry name" value="CCR4-NOT TRANSCRIPTION COMPLEX SUBUNIT 10"/>
    <property type="match status" value="1"/>
</dbReference>
<dbReference type="PANTHER" id="PTHR12979">
    <property type="entry name" value="CCR4-NOT TRANSCRIPTION COMPLEX SUBUNIT 10"/>
    <property type="match status" value="1"/>
</dbReference>
<dbReference type="GO" id="GO:0005634">
    <property type="term" value="C:nucleus"/>
    <property type="evidence" value="ECO:0007669"/>
    <property type="project" value="UniProtKB-SubCell"/>
</dbReference>
<evidence type="ECO:0000256" key="1">
    <source>
        <dbReference type="ARBA" id="ARBA00010080"/>
    </source>
</evidence>
<dbReference type="Gene3D" id="1.25.40.10">
    <property type="entry name" value="Tetratricopeptide repeat domain"/>
    <property type="match status" value="2"/>
</dbReference>
<keyword evidence="2" id="KW-0810">Translation regulation</keyword>
<keyword evidence="2" id="KW-0539">Nucleus</keyword>
<dbReference type="EMBL" id="HBUE01317681">
    <property type="protein sequence ID" value="CAG6586457.1"/>
    <property type="molecule type" value="Transcribed_RNA"/>
</dbReference>
<evidence type="ECO:0000256" key="2">
    <source>
        <dbReference type="RuleBase" id="RU367083"/>
    </source>
</evidence>
<protein>
    <recommendedName>
        <fullName evidence="2">CCR4-NOT transcription complex subunit 10</fullName>
    </recommendedName>
</protein>
<comment type="similarity">
    <text evidence="1 2">Belongs to the CNOT10 family.</text>
</comment>
<dbReference type="InterPro" id="IPR011990">
    <property type="entry name" value="TPR-like_helical_dom_sf"/>
</dbReference>
<dbReference type="SUPFAM" id="SSF48452">
    <property type="entry name" value="TPR-like"/>
    <property type="match status" value="2"/>
</dbReference>
<keyword evidence="2" id="KW-0805">Transcription regulation</keyword>
<dbReference type="GO" id="GO:0031047">
    <property type="term" value="P:regulatory ncRNA-mediated gene silencing"/>
    <property type="evidence" value="ECO:0007669"/>
    <property type="project" value="UniProtKB-UniRule"/>
</dbReference>
<dbReference type="GO" id="GO:0006402">
    <property type="term" value="P:mRNA catabolic process"/>
    <property type="evidence" value="ECO:0007669"/>
    <property type="project" value="TreeGrafter"/>
</dbReference>
<dbReference type="InterPro" id="IPR039740">
    <property type="entry name" value="CNOT10"/>
</dbReference>
<accession>A0A8D8B7X1</accession>
<dbReference type="AlphaFoldDB" id="A0A8D8B7X1"/>
<keyword evidence="2" id="KW-0963">Cytoplasm</keyword>
<proteinExistence type="inferred from homology"/>
<keyword evidence="2" id="KW-0804">Transcription</keyword>
<dbReference type="GO" id="GO:0030014">
    <property type="term" value="C:CCR4-NOT complex"/>
    <property type="evidence" value="ECO:0007669"/>
    <property type="project" value="UniProtKB-UniRule"/>
</dbReference>
<evidence type="ECO:0000313" key="3">
    <source>
        <dbReference type="EMBL" id="CAG6468277.1"/>
    </source>
</evidence>
<comment type="subcellular location">
    <subcellularLocation>
        <location evidence="2">Cytoplasm</location>
    </subcellularLocation>
    <subcellularLocation>
        <location evidence="2">Nucleus</location>
    </subcellularLocation>
</comment>
<reference evidence="3" key="1">
    <citation type="submission" date="2021-05" db="EMBL/GenBank/DDBJ databases">
        <authorList>
            <person name="Alioto T."/>
            <person name="Alioto T."/>
            <person name="Gomez Garrido J."/>
        </authorList>
    </citation>
    <scope>NUCLEOTIDE SEQUENCE</scope>
</reference>
<dbReference type="InterPro" id="IPR019734">
    <property type="entry name" value="TPR_rpt"/>
</dbReference>
<dbReference type="EMBL" id="HBUE01211246">
    <property type="protein sequence ID" value="CAG6534509.1"/>
    <property type="molecule type" value="Transcribed_RNA"/>
</dbReference>
<sequence length="633" mass="71820">MAEPTGEGKPKISDHESELEVAAFSEFQKAEYPQCLQTLVKLQKTQDSNPKVIHNRAVAEFYISDLRRYDLFRKTMIQITELVGEIHTVNVKHPELAAAYVNQAIVLYHFRQPLGALKIMLAVMAHFDQLDDYLLRKAGIFTVHLLLDTNQPKKANGLLAMLISRLCIRVQDILSSDDEEERPQLDNESRKDISEIQFEEFRKEFRLILIRSNLLNGKKNFIIPCEDTAEFSILKGHQYYLGNDYQMAAKELAKRFVNEPVRVATHGEDQNTCLANNMGLIHFAVKHYALAARFFQQSLLFDQSATENASTEKVEGSPLHCVGATKRPEILYNHGITLLYLQKPKEAFECLLVVLNSYHNNPRLWLRLAECCIMVHQQTQKEQLKNMTQVVLQRRKYLRKQPFNAEDQSAAIPSTTLEFASLCLRNAVTLIEFHSGELAKQAEAADKPGPWDKAYEGVPCNPSQPLKAASLEKLKIATLSAFSYVQLCLGDYTLALKYAQETLAIADLPETHQTLATMYCGEALVMMDRVPEALVYLDPKHMAHLKGEDFVTRGSPNWAVNSLEAAQAVMHYNFAVTLFALGDYEKAKVYMEACAVHPVVLPHLKMLKMYAELVFGNTDKVKLMVRYDAPHLI</sequence>
<dbReference type="Pfam" id="PF13181">
    <property type="entry name" value="TPR_8"/>
    <property type="match status" value="1"/>
</dbReference>
<dbReference type="GO" id="GO:0017148">
    <property type="term" value="P:negative regulation of translation"/>
    <property type="evidence" value="ECO:0007669"/>
    <property type="project" value="TreeGrafter"/>
</dbReference>
<organism evidence="3">
    <name type="scientific">Culex pipiens</name>
    <name type="common">House mosquito</name>
    <dbReference type="NCBI Taxonomy" id="7175"/>
    <lineage>
        <taxon>Eukaryota</taxon>
        <taxon>Metazoa</taxon>
        <taxon>Ecdysozoa</taxon>
        <taxon>Arthropoda</taxon>
        <taxon>Hexapoda</taxon>
        <taxon>Insecta</taxon>
        <taxon>Pterygota</taxon>
        <taxon>Neoptera</taxon>
        <taxon>Endopterygota</taxon>
        <taxon>Diptera</taxon>
        <taxon>Nematocera</taxon>
        <taxon>Culicoidea</taxon>
        <taxon>Culicidae</taxon>
        <taxon>Culicinae</taxon>
        <taxon>Culicini</taxon>
        <taxon>Culex</taxon>
        <taxon>Culex</taxon>
    </lineage>
</organism>
<comment type="function">
    <text evidence="2">Component of the CCR4-NOT complex which is one of the major cellular mRNA deadenylases and is linked to various cellular processes including bulk mRNA degradation, miRNA-mediated repression, translational repression during translational initiation and general transcription regulation.</text>
</comment>
<name>A0A8D8B7X1_CULPI</name>
<keyword evidence="2" id="KW-0943">RNA-mediated gene silencing</keyword>
<dbReference type="EMBL" id="HBUE01060227">
    <property type="protein sequence ID" value="CAG6468277.1"/>
    <property type="molecule type" value="Transcribed_RNA"/>
</dbReference>
<dbReference type="GO" id="GO:0005737">
    <property type="term" value="C:cytoplasm"/>
    <property type="evidence" value="ECO:0007669"/>
    <property type="project" value="UniProtKB-SubCell"/>
</dbReference>